<dbReference type="InterPro" id="IPR058193">
    <property type="entry name" value="VanY/YodJ_core_dom"/>
</dbReference>
<comment type="caution">
    <text evidence="2">The sequence shown here is derived from an EMBL/GenBank/DDBJ whole genome shotgun (WGS) entry which is preliminary data.</text>
</comment>
<dbReference type="Proteomes" id="UP001597262">
    <property type="component" value="Unassembled WGS sequence"/>
</dbReference>
<dbReference type="RefSeq" id="WP_379318793.1">
    <property type="nucleotide sequence ID" value="NZ_JBHTLM010000005.1"/>
</dbReference>
<dbReference type="InterPro" id="IPR003709">
    <property type="entry name" value="VanY-like_core_dom"/>
</dbReference>
<keyword evidence="3" id="KW-1185">Reference proteome</keyword>
<proteinExistence type="predicted"/>
<dbReference type="InterPro" id="IPR009045">
    <property type="entry name" value="Zn_M74/Hedgehog-like"/>
</dbReference>
<dbReference type="SUPFAM" id="SSF55166">
    <property type="entry name" value="Hedgehog/DD-peptidase"/>
    <property type="match status" value="1"/>
</dbReference>
<keyword evidence="2" id="KW-0378">Hydrolase</keyword>
<organism evidence="2 3">
    <name type="scientific">Paenibacillus puldeungensis</name>
    <dbReference type="NCBI Taxonomy" id="696536"/>
    <lineage>
        <taxon>Bacteria</taxon>
        <taxon>Bacillati</taxon>
        <taxon>Bacillota</taxon>
        <taxon>Bacilli</taxon>
        <taxon>Bacillales</taxon>
        <taxon>Paenibacillaceae</taxon>
        <taxon>Paenibacillus</taxon>
    </lineage>
</organism>
<dbReference type="EMBL" id="JBHTLM010000005">
    <property type="protein sequence ID" value="MFD1176421.1"/>
    <property type="molecule type" value="Genomic_DNA"/>
</dbReference>
<keyword evidence="2" id="KW-0121">Carboxypeptidase</keyword>
<dbReference type="GO" id="GO:0004180">
    <property type="term" value="F:carboxypeptidase activity"/>
    <property type="evidence" value="ECO:0007669"/>
    <property type="project" value="UniProtKB-KW"/>
</dbReference>
<gene>
    <name evidence="2" type="ORF">ACFQ3W_08920</name>
</gene>
<dbReference type="InterPro" id="IPR052179">
    <property type="entry name" value="DD-CPase-like"/>
</dbReference>
<sequence>MKKWLFWIVLFLLLGVVAFQQLQGNTDGGYQTENSEVQQGPSGKSSNAIKVTKGQIYEGDLLLVNRDYPVHEQGVKSDVVNLFEHQELVEGYGLLNNKIRLSQSVAEKFLKMMDAAEKDGVDHFLISSGYRTAEEQRELYHKMGSDTALPANYSEHNLGMSLDIGSTKQEMSKAAEGKWLKKNAWKYGFILRYPEDKTNITGIKYEPWHFRYVGLPHSVIMQEKGFTLEEYIDYLRETKHISTTIQGKKYEVAYYSVGKKKTIHVPANHRYDISGNNVDGVIVTVYPK</sequence>
<dbReference type="Gene3D" id="3.30.1380.10">
    <property type="match status" value="1"/>
</dbReference>
<evidence type="ECO:0000313" key="2">
    <source>
        <dbReference type="EMBL" id="MFD1176421.1"/>
    </source>
</evidence>
<dbReference type="Gene3D" id="3.30.200.180">
    <property type="match status" value="1"/>
</dbReference>
<dbReference type="CDD" id="cd14852">
    <property type="entry name" value="LD-carboxypeptidase"/>
    <property type="match status" value="1"/>
</dbReference>
<protein>
    <submittedName>
        <fullName evidence="2">D-alanyl-D-alanine carboxypeptidase family protein</fullName>
    </submittedName>
</protein>
<keyword evidence="2" id="KW-0645">Protease</keyword>
<dbReference type="PANTHER" id="PTHR34385">
    <property type="entry name" value="D-ALANYL-D-ALANINE CARBOXYPEPTIDASE"/>
    <property type="match status" value="1"/>
</dbReference>
<dbReference type="Pfam" id="PF02557">
    <property type="entry name" value="VanY"/>
    <property type="match status" value="1"/>
</dbReference>
<dbReference type="PANTHER" id="PTHR34385:SF1">
    <property type="entry name" value="PEPTIDOGLYCAN L-ALANYL-D-GLUTAMATE ENDOPEPTIDASE CWLK"/>
    <property type="match status" value="1"/>
</dbReference>
<evidence type="ECO:0000313" key="3">
    <source>
        <dbReference type="Proteomes" id="UP001597262"/>
    </source>
</evidence>
<reference evidence="3" key="1">
    <citation type="journal article" date="2019" name="Int. J. Syst. Evol. Microbiol.">
        <title>The Global Catalogue of Microorganisms (GCM) 10K type strain sequencing project: providing services to taxonomists for standard genome sequencing and annotation.</title>
        <authorList>
            <consortium name="The Broad Institute Genomics Platform"/>
            <consortium name="The Broad Institute Genome Sequencing Center for Infectious Disease"/>
            <person name="Wu L."/>
            <person name="Ma J."/>
        </authorList>
    </citation>
    <scope>NUCLEOTIDE SEQUENCE [LARGE SCALE GENOMIC DNA]</scope>
    <source>
        <strain evidence="3">CCUG 59189</strain>
    </source>
</reference>
<accession>A0ABW3RVE9</accession>
<evidence type="ECO:0000259" key="1">
    <source>
        <dbReference type="Pfam" id="PF02557"/>
    </source>
</evidence>
<name>A0ABW3RVE9_9BACL</name>
<feature type="domain" description="D-alanyl-D-alanine carboxypeptidase-like core" evidence="1">
    <location>
        <begin position="99"/>
        <end position="214"/>
    </location>
</feature>